<dbReference type="Pfam" id="PF14243">
    <property type="entry name" value="R2K_3"/>
    <property type="match status" value="1"/>
</dbReference>
<gene>
    <name evidence="2" type="ORF">C1631_020610</name>
</gene>
<evidence type="ECO:0000313" key="3">
    <source>
        <dbReference type="Proteomes" id="UP000236594"/>
    </source>
</evidence>
<organism evidence="2 3">
    <name type="scientific">Chryseobacterium phosphatilyticum</name>
    <dbReference type="NCBI Taxonomy" id="475075"/>
    <lineage>
        <taxon>Bacteria</taxon>
        <taxon>Pseudomonadati</taxon>
        <taxon>Bacteroidota</taxon>
        <taxon>Flavobacteriia</taxon>
        <taxon>Flavobacteriales</taxon>
        <taxon>Weeksellaceae</taxon>
        <taxon>Chryseobacterium group</taxon>
        <taxon>Chryseobacterium</taxon>
    </lineage>
</organism>
<dbReference type="OrthoDB" id="641345at2"/>
<dbReference type="RefSeq" id="WP_109713956.1">
    <property type="nucleotide sequence ID" value="NZ_PPED02000006.1"/>
</dbReference>
<evidence type="ECO:0000259" key="1">
    <source>
        <dbReference type="Pfam" id="PF14243"/>
    </source>
</evidence>
<dbReference type="Proteomes" id="UP000236594">
    <property type="component" value="Unassembled WGS sequence"/>
</dbReference>
<feature type="domain" description="ATP-grasp" evidence="1">
    <location>
        <begin position="104"/>
        <end position="252"/>
    </location>
</feature>
<name>A0A316WUD8_9FLAO</name>
<evidence type="ECO:0000313" key="2">
    <source>
        <dbReference type="EMBL" id="PWN65024.1"/>
    </source>
</evidence>
<dbReference type="AlphaFoldDB" id="A0A316WUD8"/>
<sequence>MYFLLQANVYLDPDHYKIFDALEELNIDYEVINIPSAAEKIDFKTDRKDVFVYGSVTIARLAKQNKDWFPGSFYGGNHLYEVYSKYYGENLLNCNISVHTISGQLNWKKDEIKFIKPYNEAKIFTGKVFTEADWKDFVFEALESQNNRINEGSLIQVSEAKRTIKEARLWIVGGQIIDGGYYKFNDDAPFEKKVSEDGLSFANEMIRLFNLEEAFVMDICLTNEGWKIVEINCINSSGFYPNTNVKSVIKALNIYFSN</sequence>
<reference evidence="2 3" key="1">
    <citation type="submission" date="2018-04" db="EMBL/GenBank/DDBJ databases">
        <title>Draft Genome Sequence of Phosphate-Solubilizing Chryseobacterium sp. ISE14 that is a Biocontrol and Plant Growth-Promoting Rhizobacterium Isolated from Cucumber.</title>
        <authorList>
            <person name="Jeong J.-J."/>
            <person name="Sang M.K."/>
            <person name="Choi I.-G."/>
            <person name="Kim K.D."/>
        </authorList>
    </citation>
    <scope>NUCLEOTIDE SEQUENCE [LARGE SCALE GENOMIC DNA]</scope>
    <source>
        <strain evidence="2 3">ISE14</strain>
    </source>
</reference>
<protein>
    <submittedName>
        <fullName evidence="2">DUF4343 domain-containing protein</fullName>
    </submittedName>
</protein>
<comment type="caution">
    <text evidence="2">The sequence shown here is derived from an EMBL/GenBank/DDBJ whole genome shotgun (WGS) entry which is preliminary data.</text>
</comment>
<proteinExistence type="predicted"/>
<dbReference type="EMBL" id="PPED02000006">
    <property type="protein sequence ID" value="PWN65024.1"/>
    <property type="molecule type" value="Genomic_DNA"/>
</dbReference>
<accession>A0A316WUD8</accession>
<keyword evidence="3" id="KW-1185">Reference proteome</keyword>
<dbReference type="InterPro" id="IPR025643">
    <property type="entry name" value="R2K_3"/>
</dbReference>